<evidence type="ECO:0000256" key="3">
    <source>
        <dbReference type="ARBA" id="ARBA00022679"/>
    </source>
</evidence>
<evidence type="ECO:0000313" key="6">
    <source>
        <dbReference type="Proteomes" id="UP000184300"/>
    </source>
</evidence>
<dbReference type="VEuPathDB" id="FungiDB:ASPGLDRAFT_84199"/>
<dbReference type="Proteomes" id="UP000184300">
    <property type="component" value="Unassembled WGS sequence"/>
</dbReference>
<accession>A0A1L9VCC6</accession>
<keyword evidence="6" id="KW-1185">Reference proteome</keyword>
<dbReference type="STRING" id="1160497.A0A1L9VCC6"/>
<keyword evidence="4" id="KW-0949">S-adenosyl-L-methionine</keyword>
<name>A0A1L9VCC6_ASPGL</name>
<dbReference type="Pfam" id="PF05724">
    <property type="entry name" value="TPMT"/>
    <property type="match status" value="1"/>
</dbReference>
<evidence type="ECO:0008006" key="7">
    <source>
        <dbReference type="Google" id="ProtNLM"/>
    </source>
</evidence>
<dbReference type="OrthoDB" id="276151at2759"/>
<dbReference type="PROSITE" id="PS51585">
    <property type="entry name" value="SAM_MT_TPMT"/>
    <property type="match status" value="1"/>
</dbReference>
<dbReference type="PANTHER" id="PTHR32183:SF6">
    <property type="entry name" value="CYSTEINE SULFINATE DESULFINASE_CYSTEINE DESULFURASE AND RELATED ENZYMES"/>
    <property type="match status" value="1"/>
</dbReference>
<dbReference type="AlphaFoldDB" id="A0A1L9VCC6"/>
<gene>
    <name evidence="5" type="ORF">ASPGLDRAFT_84199</name>
</gene>
<organism evidence="5 6">
    <name type="scientific">Aspergillus glaucus CBS 516.65</name>
    <dbReference type="NCBI Taxonomy" id="1160497"/>
    <lineage>
        <taxon>Eukaryota</taxon>
        <taxon>Fungi</taxon>
        <taxon>Dikarya</taxon>
        <taxon>Ascomycota</taxon>
        <taxon>Pezizomycotina</taxon>
        <taxon>Eurotiomycetes</taxon>
        <taxon>Eurotiomycetidae</taxon>
        <taxon>Eurotiales</taxon>
        <taxon>Aspergillaceae</taxon>
        <taxon>Aspergillus</taxon>
        <taxon>Aspergillus subgen. Aspergillus</taxon>
    </lineage>
</organism>
<sequence>MTNPAAHPPEKSWIVSQFEGRAPETHGISWSKIWDVGKSDLWDRGQTSPALVDIIEKYQKPGEMFHPFAADGRRKRVLVPGCGRGYDVVMLALHGFDAYGLDISATGVAAAEAFASKELQSPGAVNFGPNHGNKENQSRGNVKFLEGNFFAPEWEIEAGGKFDLIYDYTFLCALHPTMRKNWAVRMASLLEKDGLLTCLEFPMYKDRTLPGPPWGLNGVHWNLLAKGGDGIDIDNATGTRKEGEGSFNRILYVQPERTHEAGQGTDMLSVYQRK</sequence>
<proteinExistence type="predicted"/>
<dbReference type="InterPro" id="IPR029063">
    <property type="entry name" value="SAM-dependent_MTases_sf"/>
</dbReference>
<protein>
    <recommendedName>
        <fullName evidence="7">Methyltransferase domain-containing protein</fullName>
    </recommendedName>
</protein>
<dbReference type="CDD" id="cd02440">
    <property type="entry name" value="AdoMet_MTases"/>
    <property type="match status" value="1"/>
</dbReference>
<evidence type="ECO:0000256" key="2">
    <source>
        <dbReference type="ARBA" id="ARBA00022603"/>
    </source>
</evidence>
<dbReference type="GO" id="GO:0008757">
    <property type="term" value="F:S-adenosylmethionine-dependent methyltransferase activity"/>
    <property type="evidence" value="ECO:0007669"/>
    <property type="project" value="InterPro"/>
</dbReference>
<dbReference type="SUPFAM" id="SSF53335">
    <property type="entry name" value="S-adenosyl-L-methionine-dependent methyltransferases"/>
    <property type="match status" value="1"/>
</dbReference>
<evidence type="ECO:0000256" key="4">
    <source>
        <dbReference type="ARBA" id="ARBA00022691"/>
    </source>
</evidence>
<keyword evidence="1" id="KW-0597">Phosphoprotein</keyword>
<dbReference type="GO" id="GO:0032259">
    <property type="term" value="P:methylation"/>
    <property type="evidence" value="ECO:0007669"/>
    <property type="project" value="UniProtKB-KW"/>
</dbReference>
<dbReference type="InterPro" id="IPR008854">
    <property type="entry name" value="TPMT"/>
</dbReference>
<dbReference type="PANTHER" id="PTHR32183">
    <property type="match status" value="1"/>
</dbReference>
<reference evidence="6" key="1">
    <citation type="journal article" date="2017" name="Genome Biol.">
        <title>Comparative genomics reveals high biological diversity and specific adaptations in the industrially and medically important fungal genus Aspergillus.</title>
        <authorList>
            <person name="de Vries R.P."/>
            <person name="Riley R."/>
            <person name="Wiebenga A."/>
            <person name="Aguilar-Osorio G."/>
            <person name="Amillis S."/>
            <person name="Uchima C.A."/>
            <person name="Anderluh G."/>
            <person name="Asadollahi M."/>
            <person name="Askin M."/>
            <person name="Barry K."/>
            <person name="Battaglia E."/>
            <person name="Bayram O."/>
            <person name="Benocci T."/>
            <person name="Braus-Stromeyer S.A."/>
            <person name="Caldana C."/>
            <person name="Canovas D."/>
            <person name="Cerqueira G.C."/>
            <person name="Chen F."/>
            <person name="Chen W."/>
            <person name="Choi C."/>
            <person name="Clum A."/>
            <person name="Dos Santos R.A."/>
            <person name="Damasio A.R."/>
            <person name="Diallinas G."/>
            <person name="Emri T."/>
            <person name="Fekete E."/>
            <person name="Flipphi M."/>
            <person name="Freyberg S."/>
            <person name="Gallo A."/>
            <person name="Gournas C."/>
            <person name="Habgood R."/>
            <person name="Hainaut M."/>
            <person name="Harispe M.L."/>
            <person name="Henrissat B."/>
            <person name="Hilden K.S."/>
            <person name="Hope R."/>
            <person name="Hossain A."/>
            <person name="Karabika E."/>
            <person name="Karaffa L."/>
            <person name="Karanyi Z."/>
            <person name="Krasevec N."/>
            <person name="Kuo A."/>
            <person name="Kusch H."/>
            <person name="LaButti K."/>
            <person name="Lagendijk E.L."/>
            <person name="Lapidus A."/>
            <person name="Levasseur A."/>
            <person name="Lindquist E."/>
            <person name="Lipzen A."/>
            <person name="Logrieco A.F."/>
            <person name="MacCabe A."/>
            <person name="Maekelae M.R."/>
            <person name="Malavazi I."/>
            <person name="Melin P."/>
            <person name="Meyer V."/>
            <person name="Mielnichuk N."/>
            <person name="Miskei M."/>
            <person name="Molnar A.P."/>
            <person name="Mule G."/>
            <person name="Ngan C.Y."/>
            <person name="Orejas M."/>
            <person name="Orosz E."/>
            <person name="Ouedraogo J.P."/>
            <person name="Overkamp K.M."/>
            <person name="Park H.-S."/>
            <person name="Perrone G."/>
            <person name="Piumi F."/>
            <person name="Punt P.J."/>
            <person name="Ram A.F."/>
            <person name="Ramon A."/>
            <person name="Rauscher S."/>
            <person name="Record E."/>
            <person name="Riano-Pachon D.M."/>
            <person name="Robert V."/>
            <person name="Roehrig J."/>
            <person name="Ruller R."/>
            <person name="Salamov A."/>
            <person name="Salih N.S."/>
            <person name="Samson R.A."/>
            <person name="Sandor E."/>
            <person name="Sanguinetti M."/>
            <person name="Schuetze T."/>
            <person name="Sepcic K."/>
            <person name="Shelest E."/>
            <person name="Sherlock G."/>
            <person name="Sophianopoulou V."/>
            <person name="Squina F.M."/>
            <person name="Sun H."/>
            <person name="Susca A."/>
            <person name="Todd R.B."/>
            <person name="Tsang A."/>
            <person name="Unkles S.E."/>
            <person name="van de Wiele N."/>
            <person name="van Rossen-Uffink D."/>
            <person name="Oliveira J.V."/>
            <person name="Vesth T.C."/>
            <person name="Visser J."/>
            <person name="Yu J.-H."/>
            <person name="Zhou M."/>
            <person name="Andersen M.R."/>
            <person name="Archer D.B."/>
            <person name="Baker S.E."/>
            <person name="Benoit I."/>
            <person name="Brakhage A.A."/>
            <person name="Braus G.H."/>
            <person name="Fischer R."/>
            <person name="Frisvad J.C."/>
            <person name="Goldman G.H."/>
            <person name="Houbraken J."/>
            <person name="Oakley B."/>
            <person name="Pocsi I."/>
            <person name="Scazzocchio C."/>
            <person name="Seiboth B."/>
            <person name="vanKuyk P.A."/>
            <person name="Wortman J."/>
            <person name="Dyer P.S."/>
            <person name="Grigoriev I.V."/>
        </authorList>
    </citation>
    <scope>NUCLEOTIDE SEQUENCE [LARGE SCALE GENOMIC DNA]</scope>
    <source>
        <strain evidence="6">CBS 516.65</strain>
    </source>
</reference>
<evidence type="ECO:0000256" key="1">
    <source>
        <dbReference type="ARBA" id="ARBA00022553"/>
    </source>
</evidence>
<dbReference type="GeneID" id="34466517"/>
<keyword evidence="2" id="KW-0489">Methyltransferase</keyword>
<dbReference type="EMBL" id="KV878905">
    <property type="protein sequence ID" value="OJJ81574.1"/>
    <property type="molecule type" value="Genomic_DNA"/>
</dbReference>
<dbReference type="RefSeq" id="XP_022398272.1">
    <property type="nucleotide sequence ID" value="XM_022550257.1"/>
</dbReference>
<keyword evidence="3" id="KW-0808">Transferase</keyword>
<dbReference type="Gene3D" id="3.40.50.150">
    <property type="entry name" value="Vaccinia Virus protein VP39"/>
    <property type="match status" value="1"/>
</dbReference>
<evidence type="ECO:0000313" key="5">
    <source>
        <dbReference type="EMBL" id="OJJ81574.1"/>
    </source>
</evidence>